<name>A0ABD2ZCU0_9GENT</name>
<sequence>MRSSSVEDHLVEFPTDESFSQHGPTTFSSLDDLESFMSYPPSTKDIYNLFDNGVFVKGSGSLQTKKTKEVKRFTSCGIHDEPRPLTLLRDFSPTNENLVRGKEVVYESVDKISSKGKEIFHLEDESDDELFDYTPLNNGTPDSVTAQQS</sequence>
<feature type="region of interest" description="Disordered" evidence="1">
    <location>
        <begin position="130"/>
        <end position="149"/>
    </location>
</feature>
<dbReference type="AlphaFoldDB" id="A0ABD2ZCU0"/>
<feature type="compositionally biased region" description="Polar residues" evidence="1">
    <location>
        <begin position="135"/>
        <end position="149"/>
    </location>
</feature>
<proteinExistence type="predicted"/>
<gene>
    <name evidence="2" type="ORF">ACH5RR_023074</name>
</gene>
<feature type="compositionally biased region" description="Basic and acidic residues" evidence="1">
    <location>
        <begin position="1"/>
        <end position="11"/>
    </location>
</feature>
<comment type="caution">
    <text evidence="2">The sequence shown here is derived from an EMBL/GenBank/DDBJ whole genome shotgun (WGS) entry which is preliminary data.</text>
</comment>
<reference evidence="2 3" key="1">
    <citation type="submission" date="2024-11" db="EMBL/GenBank/DDBJ databases">
        <title>A near-complete genome assembly of Cinchona calisaya.</title>
        <authorList>
            <person name="Lian D.C."/>
            <person name="Zhao X.W."/>
            <person name="Wei L."/>
        </authorList>
    </citation>
    <scope>NUCLEOTIDE SEQUENCE [LARGE SCALE GENOMIC DNA]</scope>
    <source>
        <tissue evidence="2">Nenye</tissue>
    </source>
</reference>
<organism evidence="2 3">
    <name type="scientific">Cinchona calisaya</name>
    <dbReference type="NCBI Taxonomy" id="153742"/>
    <lineage>
        <taxon>Eukaryota</taxon>
        <taxon>Viridiplantae</taxon>
        <taxon>Streptophyta</taxon>
        <taxon>Embryophyta</taxon>
        <taxon>Tracheophyta</taxon>
        <taxon>Spermatophyta</taxon>
        <taxon>Magnoliopsida</taxon>
        <taxon>eudicotyledons</taxon>
        <taxon>Gunneridae</taxon>
        <taxon>Pentapetalae</taxon>
        <taxon>asterids</taxon>
        <taxon>lamiids</taxon>
        <taxon>Gentianales</taxon>
        <taxon>Rubiaceae</taxon>
        <taxon>Cinchonoideae</taxon>
        <taxon>Cinchoneae</taxon>
        <taxon>Cinchona</taxon>
    </lineage>
</organism>
<keyword evidence="3" id="KW-1185">Reference proteome</keyword>
<dbReference type="EMBL" id="JBJUIK010000010">
    <property type="protein sequence ID" value="KAL3516172.1"/>
    <property type="molecule type" value="Genomic_DNA"/>
</dbReference>
<evidence type="ECO:0000313" key="3">
    <source>
        <dbReference type="Proteomes" id="UP001630127"/>
    </source>
</evidence>
<evidence type="ECO:0000313" key="2">
    <source>
        <dbReference type="EMBL" id="KAL3516172.1"/>
    </source>
</evidence>
<protein>
    <submittedName>
        <fullName evidence="2">Uncharacterized protein</fullName>
    </submittedName>
</protein>
<feature type="region of interest" description="Disordered" evidence="1">
    <location>
        <begin position="1"/>
        <end position="24"/>
    </location>
</feature>
<accession>A0ABD2ZCU0</accession>
<dbReference type="Proteomes" id="UP001630127">
    <property type="component" value="Unassembled WGS sequence"/>
</dbReference>
<evidence type="ECO:0000256" key="1">
    <source>
        <dbReference type="SAM" id="MobiDB-lite"/>
    </source>
</evidence>